<feature type="domain" description="JmjC" evidence="2">
    <location>
        <begin position="287"/>
        <end position="452"/>
    </location>
</feature>
<evidence type="ECO:0000256" key="1">
    <source>
        <dbReference type="SAM" id="MobiDB-lite"/>
    </source>
</evidence>
<dbReference type="AlphaFoldDB" id="A0A6G0WF87"/>
<dbReference type="Pfam" id="PF13621">
    <property type="entry name" value="Cupin_8"/>
    <property type="match status" value="1"/>
</dbReference>
<sequence>MMELEDTTTKALDIDEEDDTSQEFSFHVGEQAYTSTRKELEARKFSSHEEYVEFIGTTFPQAALRSMSRRMRSSPVWKYVYKLDIPQLTKRKKMCEYVCIACLEERVPWEDCLLALFGNRPSNGMTHLLSKHKGLIDECKSPEASSPSTPVVKRKTPTKTTTNKKPKTVINDVISVHHNVKNCPALDETELLKTLVYPMEVEDFMATHYQKKALVVHPSTGVKRYEQLISSGMEDLNVEELMTSTSSEELQAWVRTRDSDGGKIESVKVESVKEASVLYAAGHSLYFQSSPELSGTLIPALANDLGMGFTSTSIQGDVQGEIEIFCARAGHITNWHFDFMENFTVQLQGSKTWKLKKSSITYPVRGCTPHYKTQEVVEQQLKIHRLVDPAFEYNPGDPDEYEEITLTPGSMLYFPAGMWHRVECTEDSITMNLSMFPTPHADIVVDALRHLLLQSDKWRRGVCYYSPEEAQTNMAELLVDLKNQIDSLTAADIIPERLLIHGRSTGDESDDDEEHEEEEEDGEDESEGKAAHSHVLDLSNPEVLSDSSIEFDVDTLVRFNPLANVMHHTNIPAIHQSTGFEPDDEVFILNVGFGHSSYASALRLEFKVNPLQAAIVRAILARRVEKNHDPFSLKSLVESTPSIKNKTKKSDQREIQVALHFLCHAGFLTVVDRQI</sequence>
<reference evidence="3 4" key="1">
    <citation type="submission" date="2019-07" db="EMBL/GenBank/DDBJ databases">
        <title>Genomics analysis of Aphanomyces spp. identifies a new class of oomycete effector associated with host adaptation.</title>
        <authorList>
            <person name="Gaulin E."/>
        </authorList>
    </citation>
    <scope>NUCLEOTIDE SEQUENCE [LARGE SCALE GENOMIC DNA]</scope>
    <source>
        <strain evidence="3 4">ATCC 201684</strain>
    </source>
</reference>
<accession>A0A6G0WF87</accession>
<comment type="caution">
    <text evidence="3">The sequence shown here is derived from an EMBL/GenBank/DDBJ whole genome shotgun (WGS) entry which is preliminary data.</text>
</comment>
<feature type="region of interest" description="Disordered" evidence="1">
    <location>
        <begin position="139"/>
        <end position="164"/>
    </location>
</feature>
<feature type="compositionally biased region" description="Basic residues" evidence="1">
    <location>
        <begin position="152"/>
        <end position="164"/>
    </location>
</feature>
<protein>
    <recommendedName>
        <fullName evidence="2">JmjC domain-containing protein</fullName>
    </recommendedName>
</protein>
<dbReference type="PANTHER" id="PTHR12461:SF105">
    <property type="entry name" value="HYPOXIA-INDUCIBLE FACTOR 1-ALPHA INHIBITOR"/>
    <property type="match status" value="1"/>
</dbReference>
<dbReference type="VEuPathDB" id="FungiDB:AeMF1_000021"/>
<dbReference type="PROSITE" id="PS51184">
    <property type="entry name" value="JMJC"/>
    <property type="match status" value="1"/>
</dbReference>
<organism evidence="3 4">
    <name type="scientific">Aphanomyces euteiches</name>
    <dbReference type="NCBI Taxonomy" id="100861"/>
    <lineage>
        <taxon>Eukaryota</taxon>
        <taxon>Sar</taxon>
        <taxon>Stramenopiles</taxon>
        <taxon>Oomycota</taxon>
        <taxon>Saprolegniomycetes</taxon>
        <taxon>Saprolegniales</taxon>
        <taxon>Verrucalvaceae</taxon>
        <taxon>Aphanomyces</taxon>
    </lineage>
</organism>
<dbReference type="InterPro" id="IPR041667">
    <property type="entry name" value="Cupin_8"/>
</dbReference>
<dbReference type="SUPFAM" id="SSF51197">
    <property type="entry name" value="Clavaminate synthase-like"/>
    <property type="match status" value="1"/>
</dbReference>
<name>A0A6G0WF87_9STRA</name>
<evidence type="ECO:0000313" key="3">
    <source>
        <dbReference type="EMBL" id="KAF0725036.1"/>
    </source>
</evidence>
<proteinExistence type="predicted"/>
<dbReference type="PANTHER" id="PTHR12461">
    <property type="entry name" value="HYPOXIA-INDUCIBLE FACTOR 1 ALPHA INHIBITOR-RELATED"/>
    <property type="match status" value="1"/>
</dbReference>
<dbReference type="Proteomes" id="UP000481153">
    <property type="component" value="Unassembled WGS sequence"/>
</dbReference>
<gene>
    <name evidence="3" type="ORF">Ae201684_016434</name>
</gene>
<feature type="compositionally biased region" description="Acidic residues" evidence="1">
    <location>
        <begin position="507"/>
        <end position="526"/>
    </location>
</feature>
<dbReference type="InterPro" id="IPR003347">
    <property type="entry name" value="JmjC_dom"/>
</dbReference>
<keyword evidence="4" id="KW-1185">Reference proteome</keyword>
<dbReference type="EMBL" id="VJMJ01000253">
    <property type="protein sequence ID" value="KAF0725036.1"/>
    <property type="molecule type" value="Genomic_DNA"/>
</dbReference>
<evidence type="ECO:0000259" key="2">
    <source>
        <dbReference type="PROSITE" id="PS51184"/>
    </source>
</evidence>
<evidence type="ECO:0000313" key="4">
    <source>
        <dbReference type="Proteomes" id="UP000481153"/>
    </source>
</evidence>
<feature type="region of interest" description="Disordered" evidence="1">
    <location>
        <begin position="502"/>
        <end position="533"/>
    </location>
</feature>
<dbReference type="Gene3D" id="2.60.120.650">
    <property type="entry name" value="Cupin"/>
    <property type="match status" value="1"/>
</dbReference>